<dbReference type="InterPro" id="IPR051847">
    <property type="entry name" value="RNA_proc/Spliceosome_comp"/>
</dbReference>
<evidence type="ECO:0000313" key="3">
    <source>
        <dbReference type="EMBL" id="TKC35093.1"/>
    </source>
</evidence>
<dbReference type="Proteomes" id="UP000308365">
    <property type="component" value="Unassembled WGS sequence"/>
</dbReference>
<evidence type="ECO:0000256" key="1">
    <source>
        <dbReference type="ARBA" id="ARBA00022884"/>
    </source>
</evidence>
<dbReference type="AlphaFoldDB" id="A0A4U1EGH0"/>
<protein>
    <submittedName>
        <fullName evidence="3">Uncharacterized protein</fullName>
    </submittedName>
</protein>
<dbReference type="GO" id="GO:0071011">
    <property type="term" value="C:precatalytic spliceosome"/>
    <property type="evidence" value="ECO:0007669"/>
    <property type="project" value="TreeGrafter"/>
</dbReference>
<name>A0A4U1EGH0_MONMO</name>
<organism evidence="3 4">
    <name type="scientific">Monodon monoceros</name>
    <name type="common">Narwhal</name>
    <name type="synonym">Ceratodon monodon</name>
    <dbReference type="NCBI Taxonomy" id="40151"/>
    <lineage>
        <taxon>Eukaryota</taxon>
        <taxon>Metazoa</taxon>
        <taxon>Chordata</taxon>
        <taxon>Craniata</taxon>
        <taxon>Vertebrata</taxon>
        <taxon>Euteleostomi</taxon>
        <taxon>Mammalia</taxon>
        <taxon>Eutheria</taxon>
        <taxon>Laurasiatheria</taxon>
        <taxon>Artiodactyla</taxon>
        <taxon>Whippomorpha</taxon>
        <taxon>Cetacea</taxon>
        <taxon>Odontoceti</taxon>
        <taxon>Monodontidae</taxon>
        <taxon>Monodon</taxon>
    </lineage>
</organism>
<dbReference type="GO" id="GO:0005686">
    <property type="term" value="C:U2 snRNP"/>
    <property type="evidence" value="ECO:0007669"/>
    <property type="project" value="TreeGrafter"/>
</dbReference>
<keyword evidence="1" id="KW-0694">RNA-binding</keyword>
<sequence length="325" mass="36602">EEIKDIETLGQKPKGKIGKKAVAGIERKKEKYNHGYGQAALTCALFRSLCSPLTKVKLINELNEREVQLGVAEKVSWHSEYKDSTWNFLGGLPYELTEGDVIRDPKGKEDKGLTMDFERHFIPPCSAASSELCVDGNYKEGLNIWHKLVLLIPMPHVCTRRDKEKLYQGRSWDKAPTIHKSSYGNPKYSCLQHLQILDDPYKVVHSHITRTPYNLSYKTKGREGTISRAASIAFITADNPLEAVLMHLHSIMEVGGRERKIVIIFFIVMLDPTPHMLQECNKHQLHSHGLQGRKKEEANVSEAQQDMGSASSGTGLMDGRLAVNR</sequence>
<feature type="non-terminal residue" evidence="3">
    <location>
        <position position="1"/>
    </location>
</feature>
<reference evidence="4" key="1">
    <citation type="journal article" date="2019" name="IScience">
        <title>Narwhal Genome Reveals Long-Term Low Genetic Diversity despite Current Large Abundance Size.</title>
        <authorList>
            <person name="Westbury M.V."/>
            <person name="Petersen B."/>
            <person name="Garde E."/>
            <person name="Heide-Jorgensen M.P."/>
            <person name="Lorenzen E.D."/>
        </authorList>
    </citation>
    <scope>NUCLEOTIDE SEQUENCE [LARGE SCALE GENOMIC DNA]</scope>
</reference>
<accession>A0A4U1EGH0</accession>
<dbReference type="EMBL" id="RWIC01001625">
    <property type="protein sequence ID" value="TKC35093.1"/>
    <property type="molecule type" value="Genomic_DNA"/>
</dbReference>
<dbReference type="PANTHER" id="PTHR45880">
    <property type="entry name" value="RNA-BINDING MOTIF PROTEIN, X-LINKED 2"/>
    <property type="match status" value="1"/>
</dbReference>
<dbReference type="GO" id="GO:0003723">
    <property type="term" value="F:RNA binding"/>
    <property type="evidence" value="ECO:0007669"/>
    <property type="project" value="UniProtKB-KW"/>
</dbReference>
<dbReference type="GO" id="GO:0071013">
    <property type="term" value="C:catalytic step 2 spliceosome"/>
    <property type="evidence" value="ECO:0007669"/>
    <property type="project" value="TreeGrafter"/>
</dbReference>
<proteinExistence type="predicted"/>
<dbReference type="GO" id="GO:0000398">
    <property type="term" value="P:mRNA splicing, via spliceosome"/>
    <property type="evidence" value="ECO:0007669"/>
    <property type="project" value="TreeGrafter"/>
</dbReference>
<gene>
    <name evidence="3" type="ORF">EI555_005549</name>
</gene>
<feature type="compositionally biased region" description="Polar residues" evidence="2">
    <location>
        <begin position="301"/>
        <end position="314"/>
    </location>
</feature>
<comment type="caution">
    <text evidence="3">The sequence shown here is derived from an EMBL/GenBank/DDBJ whole genome shotgun (WGS) entry which is preliminary data.</text>
</comment>
<evidence type="ECO:0000256" key="2">
    <source>
        <dbReference type="SAM" id="MobiDB-lite"/>
    </source>
</evidence>
<evidence type="ECO:0000313" key="4">
    <source>
        <dbReference type="Proteomes" id="UP000308365"/>
    </source>
</evidence>
<feature type="region of interest" description="Disordered" evidence="2">
    <location>
        <begin position="287"/>
        <end position="325"/>
    </location>
</feature>
<dbReference type="PANTHER" id="PTHR45880:SF1">
    <property type="entry name" value="RNA-BINDING MOTIF PROTEIN, X-LINKED 2"/>
    <property type="match status" value="1"/>
</dbReference>